<dbReference type="InterPro" id="IPR006094">
    <property type="entry name" value="Oxid_FAD_bind_N"/>
</dbReference>
<dbReference type="InterPro" id="IPR016167">
    <property type="entry name" value="FAD-bd_PCMH_sub1"/>
</dbReference>
<dbReference type="PANTHER" id="PTHR42973:SF34">
    <property type="entry name" value="FAD BINDING DOMAIN PROTEIN (AFU_ORTHOLOGUE AFUA_3G02770)"/>
    <property type="match status" value="1"/>
</dbReference>
<dbReference type="Pfam" id="PF08031">
    <property type="entry name" value="BBE"/>
    <property type="match status" value="1"/>
</dbReference>
<dbReference type="PANTHER" id="PTHR42973">
    <property type="entry name" value="BINDING OXIDOREDUCTASE, PUTATIVE (AFU_ORTHOLOGUE AFUA_1G17690)-RELATED"/>
    <property type="match status" value="1"/>
</dbReference>
<dbReference type="InterPro" id="IPR036318">
    <property type="entry name" value="FAD-bd_PCMH-like_sf"/>
</dbReference>
<evidence type="ECO:0000313" key="8">
    <source>
        <dbReference type="Proteomes" id="UP000249619"/>
    </source>
</evidence>
<dbReference type="EMBL" id="QGDH01000013">
    <property type="protein sequence ID" value="RAR15293.1"/>
    <property type="molecule type" value="Genomic_DNA"/>
</dbReference>
<evidence type="ECO:0000256" key="5">
    <source>
        <dbReference type="SAM" id="SignalP"/>
    </source>
</evidence>
<dbReference type="Gene3D" id="3.30.43.10">
    <property type="entry name" value="Uridine Diphospho-n-acetylenolpyruvylglucosamine Reductase, domain 2"/>
    <property type="match status" value="1"/>
</dbReference>
<keyword evidence="2" id="KW-0285">Flavoprotein</keyword>
<dbReference type="GO" id="GO:0071949">
    <property type="term" value="F:FAD binding"/>
    <property type="evidence" value="ECO:0007669"/>
    <property type="project" value="InterPro"/>
</dbReference>
<feature type="chain" id="PRO_5016693526" evidence="5">
    <location>
        <begin position="21"/>
        <end position="534"/>
    </location>
</feature>
<dbReference type="STRING" id="183478.A0A364NDT0"/>
<dbReference type="InterPro" id="IPR050416">
    <property type="entry name" value="FAD-linked_Oxidoreductase"/>
</dbReference>
<comment type="similarity">
    <text evidence="1">Belongs to the oxygen-dependent FAD-linked oxidoreductase family.</text>
</comment>
<dbReference type="InterPro" id="IPR016169">
    <property type="entry name" value="FAD-bd_PCMH_sub2"/>
</dbReference>
<keyword evidence="8" id="KW-1185">Reference proteome</keyword>
<dbReference type="PROSITE" id="PS51387">
    <property type="entry name" value="FAD_PCMH"/>
    <property type="match status" value="1"/>
</dbReference>
<evidence type="ECO:0000259" key="6">
    <source>
        <dbReference type="PROSITE" id="PS51387"/>
    </source>
</evidence>
<name>A0A364NDT0_STELY</name>
<dbReference type="InterPro" id="IPR012951">
    <property type="entry name" value="BBE"/>
</dbReference>
<dbReference type="Gene3D" id="3.30.465.10">
    <property type="match status" value="1"/>
</dbReference>
<evidence type="ECO:0000256" key="4">
    <source>
        <dbReference type="ARBA" id="ARBA00023002"/>
    </source>
</evidence>
<proteinExistence type="inferred from homology"/>
<keyword evidence="4" id="KW-0560">Oxidoreductase</keyword>
<dbReference type="SUPFAM" id="SSF56176">
    <property type="entry name" value="FAD-binding/transporter-associated domain-like"/>
    <property type="match status" value="1"/>
</dbReference>
<dbReference type="Gene3D" id="3.40.462.20">
    <property type="match status" value="1"/>
</dbReference>
<feature type="signal peptide" evidence="5">
    <location>
        <begin position="1"/>
        <end position="20"/>
    </location>
</feature>
<protein>
    <submittedName>
        <fullName evidence="7">FAD-binding domain-containing protein</fullName>
    </submittedName>
</protein>
<feature type="domain" description="FAD-binding PCMH-type" evidence="6">
    <location>
        <begin position="93"/>
        <end position="264"/>
    </location>
</feature>
<evidence type="ECO:0000256" key="3">
    <source>
        <dbReference type="ARBA" id="ARBA00022827"/>
    </source>
</evidence>
<gene>
    <name evidence="7" type="ORF">DDE83_001327</name>
</gene>
<reference evidence="8" key="1">
    <citation type="submission" date="2018-05" db="EMBL/GenBank/DDBJ databases">
        <title>Draft genome sequence of Stemphylium lycopersici strain CIDEFI 213.</title>
        <authorList>
            <person name="Medina R."/>
            <person name="Franco M.E.E."/>
            <person name="Lucentini C.G."/>
            <person name="Saparrat M.C.N."/>
            <person name="Balatti P.A."/>
        </authorList>
    </citation>
    <scope>NUCLEOTIDE SEQUENCE [LARGE SCALE GENOMIC DNA]</scope>
    <source>
        <strain evidence="8">CIDEFI 213</strain>
    </source>
</reference>
<comment type="caution">
    <text evidence="7">The sequence shown here is derived from an EMBL/GenBank/DDBJ whole genome shotgun (WGS) entry which is preliminary data.</text>
</comment>
<keyword evidence="3" id="KW-0274">FAD</keyword>
<keyword evidence="5" id="KW-0732">Signal</keyword>
<evidence type="ECO:0000313" key="7">
    <source>
        <dbReference type="EMBL" id="RAR15293.1"/>
    </source>
</evidence>
<dbReference type="AlphaFoldDB" id="A0A364NDT0"/>
<dbReference type="Pfam" id="PF01565">
    <property type="entry name" value="FAD_binding_4"/>
    <property type="match status" value="1"/>
</dbReference>
<dbReference type="GO" id="GO:0016491">
    <property type="term" value="F:oxidoreductase activity"/>
    <property type="evidence" value="ECO:0007669"/>
    <property type="project" value="UniProtKB-KW"/>
</dbReference>
<evidence type="ECO:0000256" key="2">
    <source>
        <dbReference type="ARBA" id="ARBA00022630"/>
    </source>
</evidence>
<accession>A0A364NDT0</accession>
<organism evidence="7 8">
    <name type="scientific">Stemphylium lycopersici</name>
    <name type="common">Tomato gray leaf spot disease fungus</name>
    <name type="synonym">Thyrospora lycopersici</name>
    <dbReference type="NCBI Taxonomy" id="183478"/>
    <lineage>
        <taxon>Eukaryota</taxon>
        <taxon>Fungi</taxon>
        <taxon>Dikarya</taxon>
        <taxon>Ascomycota</taxon>
        <taxon>Pezizomycotina</taxon>
        <taxon>Dothideomycetes</taxon>
        <taxon>Pleosporomycetidae</taxon>
        <taxon>Pleosporales</taxon>
        <taxon>Pleosporineae</taxon>
        <taxon>Pleosporaceae</taxon>
        <taxon>Stemphylium</taxon>
    </lineage>
</organism>
<evidence type="ECO:0000256" key="1">
    <source>
        <dbReference type="ARBA" id="ARBA00005466"/>
    </source>
</evidence>
<dbReference type="Proteomes" id="UP000249619">
    <property type="component" value="Unassembled WGS sequence"/>
</dbReference>
<dbReference type="InterPro" id="IPR016166">
    <property type="entry name" value="FAD-bd_PCMH"/>
</dbReference>
<sequence length="534" mass="57190">MQILLPFAVLTAGVLSQAASEPLDFNVTEALLNNGVDVSALPELAPFLERSLFSGCSAACASLKHIFGDDQVDTQKESSYTSFLADYWSNQQANLRPKCVFKPNKALDVSTSILLSRLTQCPFAVKSGGHSPVPGGSNIDGGITISFENMNQTTPSDDKTTVKFQPGQTWYDVYTKLEKDEITIIGGRVASVGVGGLTLGGGISFFSSVYGLACDNVITFELVTATGLIINVSETSYPDLFWALRGGGNNFGIVTEFHVNALPRAATMWGGSRYYLQSEFPALLEAYVNLGMSAKQDGKAHQILSFAAVDGADPVGLAELEYADPISNATILEEYNSIEGAISDATAVRSLAELTTLVNGDGRGDGLRQQFWTWTTKLDLEIATHTVNLFLEEVKAVSDAANLTSALSLQVLTEPILEKTKMNGGNALGLDPEGGPLMLGLVSIRWLDTADDERLENFAARVKDGSVAIAKEAGKASDYLYMNYGSPYQDVVASYGAENKARLKAISKKYDPTGVFEVLQPGYFKLDGAPLGKP</sequence>